<dbReference type="InterPro" id="IPR005471">
    <property type="entry name" value="Tscrpt_reg_IclR_N"/>
</dbReference>
<dbReference type="Gene3D" id="1.10.10.10">
    <property type="entry name" value="Winged helix-like DNA-binding domain superfamily/Winged helix DNA-binding domain"/>
    <property type="match status" value="1"/>
</dbReference>
<protein>
    <submittedName>
        <fullName evidence="6">IclR family transcriptional regulator</fullName>
    </submittedName>
</protein>
<dbReference type="PROSITE" id="PS51078">
    <property type="entry name" value="ICLR_ED"/>
    <property type="match status" value="1"/>
</dbReference>
<dbReference type="InterPro" id="IPR036390">
    <property type="entry name" value="WH_DNA-bd_sf"/>
</dbReference>
<evidence type="ECO:0000256" key="3">
    <source>
        <dbReference type="ARBA" id="ARBA00023163"/>
    </source>
</evidence>
<dbReference type="SMART" id="SM00346">
    <property type="entry name" value="HTH_ICLR"/>
    <property type="match status" value="1"/>
</dbReference>
<proteinExistence type="predicted"/>
<evidence type="ECO:0000313" key="6">
    <source>
        <dbReference type="EMBL" id="KAB1637554.1"/>
    </source>
</evidence>
<dbReference type="GO" id="GO:0045892">
    <property type="term" value="P:negative regulation of DNA-templated transcription"/>
    <property type="evidence" value="ECO:0007669"/>
    <property type="project" value="TreeGrafter"/>
</dbReference>
<keyword evidence="2" id="KW-0238">DNA-binding</keyword>
<keyword evidence="1" id="KW-0805">Transcription regulation</keyword>
<organism evidence="6 7">
    <name type="scientific">Pseudoclavibacter terrae</name>
    <dbReference type="NCBI Taxonomy" id="1530195"/>
    <lineage>
        <taxon>Bacteria</taxon>
        <taxon>Bacillati</taxon>
        <taxon>Actinomycetota</taxon>
        <taxon>Actinomycetes</taxon>
        <taxon>Micrococcales</taxon>
        <taxon>Microbacteriaceae</taxon>
        <taxon>Pseudoclavibacter</taxon>
    </lineage>
</organism>
<dbReference type="Pfam" id="PF09339">
    <property type="entry name" value="HTH_IclR"/>
    <property type="match status" value="1"/>
</dbReference>
<dbReference type="InterPro" id="IPR050707">
    <property type="entry name" value="HTH_MetabolicPath_Reg"/>
</dbReference>
<dbReference type="InterPro" id="IPR029016">
    <property type="entry name" value="GAF-like_dom_sf"/>
</dbReference>
<comment type="caution">
    <text evidence="6">The sequence shown here is derived from an EMBL/GenBank/DDBJ whole genome shotgun (WGS) entry which is preliminary data.</text>
</comment>
<accession>A0A7J5B0W4</accession>
<sequence length="268" mass="28908">MTDPGSAASPATGNSGVAPLLVLGKITDILDSFTLESPSLSLAEIRTRTGLPTSTTQRLVTNLVAQGFLDRDEDRFRIGLKMAYWSAPAVRGIKAIDLLAPLLRELRQATGESATLFRADDDYRVCIAVDETRHELKQDVHVGKVAPLTVGSAGRVLLAWNDDLRERILAQPIPDLAASTITDPAELRAVLDQTRRDGFAITRNERIDGLVGVAAPVFEPSGRVRMAMGVSGPAARIQPHMLEEWAPMLVEMAERATRLIGGRAPAAD</sequence>
<dbReference type="InterPro" id="IPR036388">
    <property type="entry name" value="WH-like_DNA-bd_sf"/>
</dbReference>
<name>A0A7J5B0W4_9MICO</name>
<dbReference type="Gene3D" id="3.30.450.40">
    <property type="match status" value="1"/>
</dbReference>
<reference evidence="6 7" key="1">
    <citation type="submission" date="2019-09" db="EMBL/GenBank/DDBJ databases">
        <title>Phylogeny of genus Pseudoclavibacter and closely related genus.</title>
        <authorList>
            <person name="Li Y."/>
        </authorList>
    </citation>
    <scope>NUCLEOTIDE SEQUENCE [LARGE SCALE GENOMIC DNA]</scope>
    <source>
        <strain evidence="6 7">THG-MD12</strain>
    </source>
</reference>
<evidence type="ECO:0000259" key="5">
    <source>
        <dbReference type="PROSITE" id="PS51078"/>
    </source>
</evidence>
<dbReference type="SUPFAM" id="SSF46785">
    <property type="entry name" value="Winged helix' DNA-binding domain"/>
    <property type="match status" value="1"/>
</dbReference>
<dbReference type="AlphaFoldDB" id="A0A7J5B0W4"/>
<dbReference type="GO" id="GO:0003677">
    <property type="term" value="F:DNA binding"/>
    <property type="evidence" value="ECO:0007669"/>
    <property type="project" value="UniProtKB-KW"/>
</dbReference>
<feature type="domain" description="HTH iclR-type" evidence="4">
    <location>
        <begin position="20"/>
        <end position="80"/>
    </location>
</feature>
<dbReference type="PANTHER" id="PTHR30136">
    <property type="entry name" value="HELIX-TURN-HELIX TRANSCRIPTIONAL REGULATOR, ICLR FAMILY"/>
    <property type="match status" value="1"/>
</dbReference>
<keyword evidence="3" id="KW-0804">Transcription</keyword>
<keyword evidence="7" id="KW-1185">Reference proteome</keyword>
<dbReference type="PROSITE" id="PS51077">
    <property type="entry name" value="HTH_ICLR"/>
    <property type="match status" value="1"/>
</dbReference>
<gene>
    <name evidence="6" type="ORF">F8O03_10030</name>
</gene>
<dbReference type="OrthoDB" id="4068713at2"/>
<dbReference type="PANTHER" id="PTHR30136:SF39">
    <property type="entry name" value="TRANSCRIPTIONAL REGULATORY PROTEIN"/>
    <property type="match status" value="1"/>
</dbReference>
<dbReference type="Pfam" id="PF01614">
    <property type="entry name" value="IclR_C"/>
    <property type="match status" value="1"/>
</dbReference>
<dbReference type="RefSeq" id="WP_151423760.1">
    <property type="nucleotide sequence ID" value="NZ_WBJX01000003.1"/>
</dbReference>
<dbReference type="GO" id="GO:0003700">
    <property type="term" value="F:DNA-binding transcription factor activity"/>
    <property type="evidence" value="ECO:0007669"/>
    <property type="project" value="TreeGrafter"/>
</dbReference>
<dbReference type="EMBL" id="WBJX01000003">
    <property type="protein sequence ID" value="KAB1637554.1"/>
    <property type="molecule type" value="Genomic_DNA"/>
</dbReference>
<evidence type="ECO:0000256" key="1">
    <source>
        <dbReference type="ARBA" id="ARBA00023015"/>
    </source>
</evidence>
<dbReference type="InterPro" id="IPR014757">
    <property type="entry name" value="Tscrpt_reg_IclR_C"/>
</dbReference>
<dbReference type="SUPFAM" id="SSF55781">
    <property type="entry name" value="GAF domain-like"/>
    <property type="match status" value="1"/>
</dbReference>
<evidence type="ECO:0000259" key="4">
    <source>
        <dbReference type="PROSITE" id="PS51077"/>
    </source>
</evidence>
<evidence type="ECO:0000313" key="7">
    <source>
        <dbReference type="Proteomes" id="UP000490386"/>
    </source>
</evidence>
<evidence type="ECO:0000256" key="2">
    <source>
        <dbReference type="ARBA" id="ARBA00023125"/>
    </source>
</evidence>
<feature type="domain" description="IclR-ED" evidence="5">
    <location>
        <begin position="81"/>
        <end position="262"/>
    </location>
</feature>
<dbReference type="Proteomes" id="UP000490386">
    <property type="component" value="Unassembled WGS sequence"/>
</dbReference>